<evidence type="ECO:0000313" key="2">
    <source>
        <dbReference type="EMBL" id="CEM31989.1"/>
    </source>
</evidence>
<dbReference type="Proteomes" id="UP000041254">
    <property type="component" value="Unassembled WGS sequence"/>
</dbReference>
<accession>A0A0G4GNV7</accession>
<evidence type="ECO:0000256" key="1">
    <source>
        <dbReference type="SAM" id="MobiDB-lite"/>
    </source>
</evidence>
<sequence>MALNPKRDQEKLRDEGDLLKPPEPSIGLQALRKETPFVYAHPLPGAILVSPLTTIAFRPKEKVDRDSIRGKISVRGDVSGDHDGNTRLLSDNRTIYFVPDAAFEPGETWRFKVSWSNRAVKSRRPGNATNDTSSDETIRLFDKAQDALLLLGISPFHGSLADVADVNDADEIDCYGKNSSSKQSEYFAPNCAYRTLPSAYPRAKVTTGELKKLAPGYVFTTVWSTASIIMTSQGDPVYHEFAGGGSAAFAPTHRGQLYRGGGRIVGPDYEVRHTYSPKHGFRKNWHEFHATKEGTALMLVWDFQLLNTKNLRLGADARGAIGTIIQEVTPEGDVVMEWRSWDHLPLAFWETNMLIVNEMWDLFHSNSLGEAENGSILLSMRRMNQVAKIHRDTGEVLWRLGGKGGDFRIINDNRGQFVGQHDVREIEESQITMFDNSVRNDKSSGSARGLQYQLSFDSDGCPTKARLVNAYDTGIRSFAMGSYRRMANGNGVYCLGLRKNKNGTVGIPFYMEVTIDGEELIRMEWTTPHTFTYRTVKAPWIGTPTWPPKALLDDNNPAKALRLHFSWNGATEVKKWRIVTGESERSPPTEVLVDVEKTQFEHWVEVPDGAEKCQYFQAIALGAEGKEMSRSPVVQTKPCKERTVRDT</sequence>
<protein>
    <submittedName>
        <fullName evidence="2">Uncharacterized protein</fullName>
    </submittedName>
</protein>
<dbReference type="EMBL" id="CDMY01000739">
    <property type="protein sequence ID" value="CEM31989.1"/>
    <property type="molecule type" value="Genomic_DNA"/>
</dbReference>
<feature type="compositionally biased region" description="Basic and acidic residues" evidence="1">
    <location>
        <begin position="1"/>
        <end position="20"/>
    </location>
</feature>
<organism evidence="2 3">
    <name type="scientific">Vitrella brassicaformis (strain CCMP3155)</name>
    <dbReference type="NCBI Taxonomy" id="1169540"/>
    <lineage>
        <taxon>Eukaryota</taxon>
        <taxon>Sar</taxon>
        <taxon>Alveolata</taxon>
        <taxon>Colpodellida</taxon>
        <taxon>Vitrellaceae</taxon>
        <taxon>Vitrella</taxon>
    </lineage>
</organism>
<dbReference type="PANTHER" id="PTHR35340">
    <property type="entry name" value="PQQ ENZYME REPEAT PROTEIN-RELATED"/>
    <property type="match status" value="1"/>
</dbReference>
<feature type="compositionally biased region" description="Basic and acidic residues" evidence="1">
    <location>
        <begin position="638"/>
        <end position="647"/>
    </location>
</feature>
<feature type="region of interest" description="Disordered" evidence="1">
    <location>
        <begin position="1"/>
        <end position="24"/>
    </location>
</feature>
<evidence type="ECO:0000313" key="3">
    <source>
        <dbReference type="Proteomes" id="UP000041254"/>
    </source>
</evidence>
<keyword evidence="3" id="KW-1185">Reference proteome</keyword>
<dbReference type="PANTHER" id="PTHR35340:SF5">
    <property type="entry name" value="ASST-DOMAIN-CONTAINING PROTEIN"/>
    <property type="match status" value="1"/>
</dbReference>
<dbReference type="Pfam" id="PF14269">
    <property type="entry name" value="Arylsulfotran_2"/>
    <property type="match status" value="1"/>
</dbReference>
<proteinExistence type="predicted"/>
<dbReference type="InterPro" id="IPR039535">
    <property type="entry name" value="ASST-like"/>
</dbReference>
<reference evidence="2 3" key="1">
    <citation type="submission" date="2014-11" db="EMBL/GenBank/DDBJ databases">
        <authorList>
            <person name="Zhu J."/>
            <person name="Qi W."/>
            <person name="Song R."/>
        </authorList>
    </citation>
    <scope>NUCLEOTIDE SEQUENCE [LARGE SCALE GENOMIC DNA]</scope>
</reference>
<dbReference type="OrthoDB" id="5427350at2759"/>
<feature type="region of interest" description="Disordered" evidence="1">
    <location>
        <begin position="627"/>
        <end position="647"/>
    </location>
</feature>
<dbReference type="STRING" id="1169540.A0A0G4GNV7"/>
<dbReference type="AlphaFoldDB" id="A0A0G4GNV7"/>
<dbReference type="VEuPathDB" id="CryptoDB:Vbra_2721"/>
<dbReference type="PhylomeDB" id="A0A0G4GNV7"/>
<dbReference type="InParanoid" id="A0A0G4GNV7"/>
<dbReference type="InterPro" id="IPR053143">
    <property type="entry name" value="Arylsulfate_ST"/>
</dbReference>
<gene>
    <name evidence="2" type="ORF">Vbra_2721</name>
</gene>
<name>A0A0G4GNV7_VITBC</name>